<keyword evidence="3" id="KW-1133">Transmembrane helix</keyword>
<name>A0A0U5B6C7_9BACL</name>
<evidence type="ECO:0000256" key="3">
    <source>
        <dbReference type="ARBA" id="ARBA00022989"/>
    </source>
</evidence>
<gene>
    <name evidence="6" type="ORF">CB4_00651</name>
</gene>
<accession>A0A0U5B6C7</accession>
<evidence type="ECO:0000313" key="6">
    <source>
        <dbReference type="EMBL" id="BAU26524.1"/>
    </source>
</evidence>
<evidence type="ECO:0000256" key="2">
    <source>
        <dbReference type="ARBA" id="ARBA00022692"/>
    </source>
</evidence>
<evidence type="ECO:0000259" key="5">
    <source>
        <dbReference type="Pfam" id="PF04932"/>
    </source>
</evidence>
<evidence type="ECO:0000256" key="4">
    <source>
        <dbReference type="ARBA" id="ARBA00023136"/>
    </source>
</evidence>
<keyword evidence="6" id="KW-0436">Ligase</keyword>
<proteinExistence type="predicted"/>
<comment type="subcellular location">
    <subcellularLocation>
        <location evidence="1">Membrane</location>
        <topology evidence="1">Multi-pass membrane protein</topology>
    </subcellularLocation>
</comment>
<dbReference type="AlphaFoldDB" id="A0A0U5B6C7"/>
<dbReference type="InterPro" id="IPR051533">
    <property type="entry name" value="WaaL-like"/>
</dbReference>
<dbReference type="PANTHER" id="PTHR37422">
    <property type="entry name" value="TEICHURONIC ACID BIOSYNTHESIS PROTEIN TUAE"/>
    <property type="match status" value="1"/>
</dbReference>
<dbReference type="GO" id="GO:0016874">
    <property type="term" value="F:ligase activity"/>
    <property type="evidence" value="ECO:0007669"/>
    <property type="project" value="UniProtKB-KW"/>
</dbReference>
<keyword evidence="7" id="KW-1185">Reference proteome</keyword>
<organism evidence="6 7">
    <name type="scientific">Aneurinibacillus soli</name>
    <dbReference type="NCBI Taxonomy" id="1500254"/>
    <lineage>
        <taxon>Bacteria</taxon>
        <taxon>Bacillati</taxon>
        <taxon>Bacillota</taxon>
        <taxon>Bacilli</taxon>
        <taxon>Bacillales</taxon>
        <taxon>Paenibacillaceae</taxon>
        <taxon>Aneurinibacillus group</taxon>
        <taxon>Aneurinibacillus</taxon>
    </lineage>
</organism>
<dbReference type="InterPro" id="IPR007016">
    <property type="entry name" value="O-antigen_ligase-rel_domated"/>
</dbReference>
<dbReference type="EMBL" id="AP017312">
    <property type="protein sequence ID" value="BAU26524.1"/>
    <property type="molecule type" value="Genomic_DNA"/>
</dbReference>
<sequence>MSKKKQKARVDQMLKLEGQKNTDRILTGLLILTIVVIPLLTRVAALDFNSPVITGTVIDSGTKADFFTYYKFIWLQIMTGLMVLIFLYKMFGNGYEIPASYVNVPLALMFGFVVLSGVLAENKTIALFGQYNRHEGTITYLMYFCLFFIATTILYTERRVRMLLYATYVLLGVNLVLGVAYFYGADLLHNAFISGILLPATINKQTVNGFFNSTINNPNYVSGIGGTLAVLFLAKAIVARTMKERVIDVAGAVAAFTLVLTSLSISGFFTIVVMIPMILLFIGFSIQKKAGMLTLGVALLLFAGVLATLYQHNARVWDKSIGFFLGTSETTISMSPEGEDIQRWRTLEHDDSPFAMDVAAAAAANNEDEFTLPPQRWGAGTGRVYIWSKTIELIKQHPVFGFGMDTLAYHFPQDDPYKNSGLNDVKTIVDKPHNTYLGIAYGSGVIVLLSFLYMLLRHVAQHVYILKQKIKTERQGLLIALFAGWCAYLIQGLFNDTIIGTGFLFWIFFGVSVSLLRQEREEQA</sequence>
<dbReference type="RefSeq" id="WP_096463563.1">
    <property type="nucleotide sequence ID" value="NZ_AP017312.1"/>
</dbReference>
<feature type="domain" description="O-antigen ligase-related" evidence="5">
    <location>
        <begin position="251"/>
        <end position="452"/>
    </location>
</feature>
<evidence type="ECO:0000313" key="7">
    <source>
        <dbReference type="Proteomes" id="UP000217696"/>
    </source>
</evidence>
<dbReference type="GO" id="GO:0016020">
    <property type="term" value="C:membrane"/>
    <property type="evidence" value="ECO:0007669"/>
    <property type="project" value="UniProtKB-SubCell"/>
</dbReference>
<evidence type="ECO:0000256" key="1">
    <source>
        <dbReference type="ARBA" id="ARBA00004141"/>
    </source>
</evidence>
<dbReference type="PANTHER" id="PTHR37422:SF13">
    <property type="entry name" value="LIPOPOLYSACCHARIDE BIOSYNTHESIS PROTEIN PA4999-RELATED"/>
    <property type="match status" value="1"/>
</dbReference>
<dbReference type="OrthoDB" id="1762823at2"/>
<protein>
    <submittedName>
        <fullName evidence="6">O-Antigen ligase</fullName>
    </submittedName>
</protein>
<dbReference type="KEGG" id="asoc:CB4_00651"/>
<dbReference type="Pfam" id="PF04932">
    <property type="entry name" value="Wzy_C"/>
    <property type="match status" value="1"/>
</dbReference>
<dbReference type="Proteomes" id="UP000217696">
    <property type="component" value="Chromosome"/>
</dbReference>
<keyword evidence="2" id="KW-0812">Transmembrane</keyword>
<reference evidence="6 7" key="1">
    <citation type="submission" date="2015-12" db="EMBL/GenBank/DDBJ databases">
        <title>Genome sequence of Aneurinibacillus soli.</title>
        <authorList>
            <person name="Lee J.S."/>
            <person name="Lee K.C."/>
            <person name="Kim K.K."/>
            <person name="Lee B.W."/>
        </authorList>
    </citation>
    <scope>NUCLEOTIDE SEQUENCE [LARGE SCALE GENOMIC DNA]</scope>
    <source>
        <strain evidence="6 7">CB4</strain>
    </source>
</reference>
<keyword evidence="4" id="KW-0472">Membrane</keyword>